<reference evidence="2" key="1">
    <citation type="journal article" date="2021" name="Open Biol.">
        <title>Shared evolutionary footprints suggest mitochondrial oxidative damage underlies multiple complex I losses in fungi.</title>
        <authorList>
            <person name="Schikora-Tamarit M.A."/>
            <person name="Marcet-Houben M."/>
            <person name="Nosek J."/>
            <person name="Gabaldon T."/>
        </authorList>
    </citation>
    <scope>NUCLEOTIDE SEQUENCE</scope>
    <source>
        <strain evidence="2">CBS6075</strain>
    </source>
</reference>
<dbReference type="CDD" id="cd09917">
    <property type="entry name" value="F-box_SF"/>
    <property type="match status" value="1"/>
</dbReference>
<sequence>MISQYPSSGQSDILPPGSAGKGSESYELTRYLPPYRSLLSPDRTFDYRSHKYVDGSVEFKLTHLFGRKRKPDSTIKMNYRSLLSPLTHTKKRILDAASDTLSVKSFKSTRSMSSLRRVQALTAQNLMDLPDEILTLIFKNLADDHKSLVYLLYVNKRCNYSVKPVLYENPYITSTYRLAQLVHTITNNQELALMVKTIDLSKINPGLEIEENALQFYEMFITGEGSQNDWDSADKDVLAGWRDWRYRDHPLYGLQRTVSGQASRHARHSSRPELVTRKVSTSSNSTTMSLYSNHYDSETELSHTLSTSPIRKTKKVTLVSSIKRVFKQGSGDGRVSADEISDWYSDIKTTKQHPVTFPAKISDVDYLMSPRTSPFDGHSQPYSTSHPLQNRFLSQYCFSKDVPIGYLLHILQECKNLVHIDFSGVSCSNDFEMKDYEYFNWQTSKGKLKRPPVIACRSLLLDVKEHERKQKEESLLLSQFKSEKPIFWSDTQRELDWQNTQHVQLEYVDIFKQMNKLENLQTIKLRSICWLTQSTIRTILAESRSRSRLQYIDCTDSGMRKSLDWAKKRSVKQWERYLRPRSPPRRTVVQTSSTPNFENIGQEYY</sequence>
<comment type="caution">
    <text evidence="2">The sequence shown here is derived from an EMBL/GenBank/DDBJ whole genome shotgun (WGS) entry which is preliminary data.</text>
</comment>
<proteinExistence type="predicted"/>
<dbReference type="AlphaFoldDB" id="A0A9P8NY26"/>
<gene>
    <name evidence="2" type="ORF">OGAPHI_006054</name>
</gene>
<evidence type="ECO:0008006" key="4">
    <source>
        <dbReference type="Google" id="ProtNLM"/>
    </source>
</evidence>
<feature type="region of interest" description="Disordered" evidence="1">
    <location>
        <begin position="1"/>
        <end position="22"/>
    </location>
</feature>
<dbReference type="EMBL" id="JAEUBE010000414">
    <property type="protein sequence ID" value="KAH3661875.1"/>
    <property type="molecule type" value="Genomic_DNA"/>
</dbReference>
<feature type="compositionally biased region" description="Polar residues" evidence="1">
    <location>
        <begin position="1"/>
        <end position="11"/>
    </location>
</feature>
<accession>A0A9P8NY26</accession>
<protein>
    <recommendedName>
        <fullName evidence="4">F-box domain-containing protein</fullName>
    </recommendedName>
</protein>
<dbReference type="GeneID" id="70238018"/>
<organism evidence="2 3">
    <name type="scientific">Ogataea philodendri</name>
    <dbReference type="NCBI Taxonomy" id="1378263"/>
    <lineage>
        <taxon>Eukaryota</taxon>
        <taxon>Fungi</taxon>
        <taxon>Dikarya</taxon>
        <taxon>Ascomycota</taxon>
        <taxon>Saccharomycotina</taxon>
        <taxon>Pichiomycetes</taxon>
        <taxon>Pichiales</taxon>
        <taxon>Pichiaceae</taxon>
        <taxon>Ogataea</taxon>
    </lineage>
</organism>
<evidence type="ECO:0000256" key="1">
    <source>
        <dbReference type="SAM" id="MobiDB-lite"/>
    </source>
</evidence>
<dbReference type="OrthoDB" id="5351126at2759"/>
<reference evidence="2" key="2">
    <citation type="submission" date="2021-01" db="EMBL/GenBank/DDBJ databases">
        <authorList>
            <person name="Schikora-Tamarit M.A."/>
        </authorList>
    </citation>
    <scope>NUCLEOTIDE SEQUENCE</scope>
    <source>
        <strain evidence="2">CBS6075</strain>
    </source>
</reference>
<name>A0A9P8NY26_9ASCO</name>
<evidence type="ECO:0000313" key="3">
    <source>
        <dbReference type="Proteomes" id="UP000769157"/>
    </source>
</evidence>
<dbReference type="RefSeq" id="XP_046058979.1">
    <property type="nucleotide sequence ID" value="XM_046207302.1"/>
</dbReference>
<dbReference type="Proteomes" id="UP000769157">
    <property type="component" value="Unassembled WGS sequence"/>
</dbReference>
<keyword evidence="3" id="KW-1185">Reference proteome</keyword>
<evidence type="ECO:0000313" key="2">
    <source>
        <dbReference type="EMBL" id="KAH3661875.1"/>
    </source>
</evidence>